<dbReference type="SUPFAM" id="SSF52540">
    <property type="entry name" value="P-loop containing nucleoside triphosphate hydrolases"/>
    <property type="match status" value="2"/>
</dbReference>
<dbReference type="InterPro" id="IPR055446">
    <property type="entry name" value="RecD2_N_OB"/>
</dbReference>
<protein>
    <recommendedName>
        <fullName evidence="3">ATP-dependent RecD2 DNA helicase</fullName>
        <ecNumber evidence="3">5.6.2.3</ecNumber>
    </recommendedName>
    <alternativeName>
        <fullName evidence="3">DNA 5'-3' helicase subunit RecD2</fullName>
    </alternativeName>
</protein>
<evidence type="ECO:0000259" key="6">
    <source>
        <dbReference type="Pfam" id="PF18335"/>
    </source>
</evidence>
<keyword evidence="3" id="KW-0378">Hydrolase</keyword>
<dbReference type="GO" id="GO:0016887">
    <property type="term" value="F:ATP hydrolysis activity"/>
    <property type="evidence" value="ECO:0007669"/>
    <property type="project" value="RHEA"/>
</dbReference>
<reference evidence="8 9" key="1">
    <citation type="submission" date="2017-09" db="EMBL/GenBank/DDBJ databases">
        <title>Bacterial strain isolated from the female urinary microbiota.</title>
        <authorList>
            <person name="Thomas-White K."/>
            <person name="Kumar N."/>
            <person name="Forster S."/>
            <person name="Putonti C."/>
            <person name="Lawley T."/>
            <person name="Wolfe A.J."/>
        </authorList>
    </citation>
    <scope>NUCLEOTIDE SEQUENCE [LARGE SCALE GENOMIC DNA]</scope>
    <source>
        <strain evidence="8 9">UMB0852</strain>
    </source>
</reference>
<evidence type="ECO:0000313" key="9">
    <source>
        <dbReference type="Proteomes" id="UP000235682"/>
    </source>
</evidence>
<evidence type="ECO:0000256" key="1">
    <source>
        <dbReference type="ARBA" id="ARBA00022741"/>
    </source>
</evidence>
<dbReference type="GO" id="GO:0003677">
    <property type="term" value="F:DNA binding"/>
    <property type="evidence" value="ECO:0007669"/>
    <property type="project" value="UniProtKB-UniRule"/>
</dbReference>
<dbReference type="EMBL" id="PNHE01000023">
    <property type="protein sequence ID" value="PMC58153.1"/>
    <property type="molecule type" value="Genomic_DNA"/>
</dbReference>
<dbReference type="InterPro" id="IPR041451">
    <property type="entry name" value="RecD2_SH13"/>
</dbReference>
<proteinExistence type="inferred from homology"/>
<sequence length="787" mass="88935">MPQEEYIVGQVEAIYFENPSNLYKVFRIQVDASESSIIVDDTIVCTGYFAELDYDLPYQFFGSIVNHPKFGEQFKVERYQQMEPTSKQGLIDYLSGHKFKGIGPVLATRIVDELGQDAINKIIEDSNALINVQGLSKTKQEELRNTLLQTQGTERIFITLGQWGFTAKMADKIYKAFQSKTIDLLQENPYLLVEKVEGIGFQKADQLAQTLDIKADSPDRLKAALLVVVQQYSLAEGDTYVEKETLLQETQKLLEKSRSFMVEEFLIEESLETAIEEELLMTLDNGVMLPSLYYAELGCVQLLSDLMEHTTFTPPSKKRIDEGIKAVINQVGIPYDKQQQAAIKTAMQSPVSIITGGPGTGKTTLVNGMIHLHEWLNPSKGDEQTTVLLAAPTGRAAKRLSEMTDRPATTIHRLVGYTRESRRDEFVPLELEGTLLVVDEMSMVDTWLLYWLLQSIPFGLQVIFVGDRHQLPSVGPGQVFTDLILSKTLPTIELTHIYRQEEGSSIVELAHSIQKGELPSDFLDKRDDRSFIPCTADQVPQVVERVVQFALQKGYDAQTMQVLAPMYKGPAGINRLNELLQEEMNPLKGQMREIKSFNHSFRHADKVLQLENDAELGIYNGDIGMIEGVYRGEETESKSDELVVDFDGLEITYTRSNFDQLTLAYCTSIHKSQGSEYPLVILALVNTYSKMLRRDLLYTAITRAKGSLVLLGNPQDFVTAVNNGGQERRTLLKELLQVKFETQEEVFEEEEQAIIQQQLEEPIRLTEETWDQIDPMIGMNNVTPYTI</sequence>
<comment type="function">
    <text evidence="3">DNA-dependent ATPase and ATP-dependent 5'-3' DNA helicase. Has no activity on blunt DNA or DNA with 3'-overhangs, requires at least 10 bases of 5'-ssDNA for helicase activity.</text>
</comment>
<dbReference type="CDD" id="cd17933">
    <property type="entry name" value="DEXSc_RecD-like"/>
    <property type="match status" value="1"/>
</dbReference>
<name>A0A2N6SM64_9LACT</name>
<dbReference type="NCBIfam" id="TIGR01448">
    <property type="entry name" value="recD_rel"/>
    <property type="match status" value="1"/>
</dbReference>
<dbReference type="Pfam" id="PF14490">
    <property type="entry name" value="HHH_RecD2"/>
    <property type="match status" value="1"/>
</dbReference>
<evidence type="ECO:0000313" key="8">
    <source>
        <dbReference type="EMBL" id="PMC58153.1"/>
    </source>
</evidence>
<evidence type="ECO:0000259" key="7">
    <source>
        <dbReference type="Pfam" id="PF23139"/>
    </source>
</evidence>
<accession>A0A2N6SM64</accession>
<dbReference type="Proteomes" id="UP000235682">
    <property type="component" value="Unassembled WGS sequence"/>
</dbReference>
<evidence type="ECO:0000259" key="4">
    <source>
        <dbReference type="Pfam" id="PF13538"/>
    </source>
</evidence>
<dbReference type="AlphaFoldDB" id="A0A2N6SM64"/>
<comment type="caution">
    <text evidence="8">The sequence shown here is derived from an EMBL/GenBank/DDBJ whole genome shotgun (WGS) entry which is preliminary data.</text>
</comment>
<dbReference type="RefSeq" id="WP_102233349.1">
    <property type="nucleotide sequence ID" value="NZ_PNHE01000023.1"/>
</dbReference>
<dbReference type="GO" id="GO:0006310">
    <property type="term" value="P:DNA recombination"/>
    <property type="evidence" value="ECO:0007669"/>
    <property type="project" value="InterPro"/>
</dbReference>
<dbReference type="Gene3D" id="3.40.50.300">
    <property type="entry name" value="P-loop containing nucleotide triphosphate hydrolases"/>
    <property type="match status" value="2"/>
</dbReference>
<gene>
    <name evidence="3" type="primary">recD2</name>
    <name evidence="8" type="ORF">CJ205_05785</name>
</gene>
<keyword evidence="3 8" id="KW-0347">Helicase</keyword>
<dbReference type="Gene3D" id="1.10.10.2220">
    <property type="match status" value="1"/>
</dbReference>
<dbReference type="PANTHER" id="PTHR43788">
    <property type="entry name" value="DNA2/NAM7 HELICASE FAMILY MEMBER"/>
    <property type="match status" value="1"/>
</dbReference>
<keyword evidence="1 3" id="KW-0547">Nucleotide-binding</keyword>
<dbReference type="GO" id="GO:0009338">
    <property type="term" value="C:exodeoxyribonuclease V complex"/>
    <property type="evidence" value="ECO:0007669"/>
    <property type="project" value="TreeGrafter"/>
</dbReference>
<dbReference type="GO" id="GO:0017116">
    <property type="term" value="F:single-stranded DNA helicase activity"/>
    <property type="evidence" value="ECO:0007669"/>
    <property type="project" value="TreeGrafter"/>
</dbReference>
<dbReference type="HAMAP" id="MF_01488">
    <property type="entry name" value="RecD2"/>
    <property type="match status" value="1"/>
</dbReference>
<dbReference type="PANTHER" id="PTHR43788:SF6">
    <property type="entry name" value="DNA HELICASE B"/>
    <property type="match status" value="1"/>
</dbReference>
<dbReference type="InterPro" id="IPR006345">
    <property type="entry name" value="RecD2"/>
</dbReference>
<keyword evidence="3" id="KW-0413">Isomerase</keyword>
<feature type="domain" description="ATP-dependent RecD2 DNA helicase OB-fold" evidence="7">
    <location>
        <begin position="4"/>
        <end position="84"/>
    </location>
</feature>
<comment type="similarity">
    <text evidence="3">Belongs to the RecD family. RecD2 subfamily.</text>
</comment>
<organism evidence="8 9">
    <name type="scientific">Dolosicoccus paucivorans</name>
    <dbReference type="NCBI Taxonomy" id="84521"/>
    <lineage>
        <taxon>Bacteria</taxon>
        <taxon>Bacillati</taxon>
        <taxon>Bacillota</taxon>
        <taxon>Bacilli</taxon>
        <taxon>Lactobacillales</taxon>
        <taxon>Aerococcaceae</taxon>
        <taxon>Dolosicoccus</taxon>
    </lineage>
</organism>
<feature type="binding site" evidence="3">
    <location>
        <begin position="359"/>
        <end position="363"/>
    </location>
    <ligand>
        <name>ATP</name>
        <dbReference type="ChEBI" id="CHEBI:30616"/>
    </ligand>
</feature>
<dbReference type="Pfam" id="PF18335">
    <property type="entry name" value="SH3_13"/>
    <property type="match status" value="1"/>
</dbReference>
<dbReference type="CDD" id="cd18809">
    <property type="entry name" value="SF1_C_RecD"/>
    <property type="match status" value="1"/>
</dbReference>
<feature type="domain" description="ATP-dependent RecD2 DNA helicase-like helix-hairpin-helix" evidence="5">
    <location>
        <begin position="150"/>
        <end position="240"/>
    </location>
</feature>
<dbReference type="Pfam" id="PF13604">
    <property type="entry name" value="AAA_30"/>
    <property type="match status" value="1"/>
</dbReference>
<dbReference type="EC" id="5.6.2.3" evidence="3"/>
<comment type="catalytic activity">
    <reaction evidence="3">
        <text>ATP + H2O = ADP + phosphate + H(+)</text>
        <dbReference type="Rhea" id="RHEA:13065"/>
        <dbReference type="ChEBI" id="CHEBI:15377"/>
        <dbReference type="ChEBI" id="CHEBI:15378"/>
        <dbReference type="ChEBI" id="CHEBI:30616"/>
        <dbReference type="ChEBI" id="CHEBI:43474"/>
        <dbReference type="ChEBI" id="CHEBI:456216"/>
        <dbReference type="EC" id="5.6.2.3"/>
    </reaction>
</comment>
<dbReference type="Pfam" id="PF23139">
    <property type="entry name" value="OB_YrrC"/>
    <property type="match status" value="1"/>
</dbReference>
<dbReference type="GO" id="GO:0005524">
    <property type="term" value="F:ATP binding"/>
    <property type="evidence" value="ECO:0007669"/>
    <property type="project" value="UniProtKB-UniRule"/>
</dbReference>
<evidence type="ECO:0000256" key="2">
    <source>
        <dbReference type="ARBA" id="ARBA00022840"/>
    </source>
</evidence>
<dbReference type="Pfam" id="PF13538">
    <property type="entry name" value="UvrD_C_2"/>
    <property type="match status" value="1"/>
</dbReference>
<dbReference type="STRING" id="84521.SAMN04487994_10044"/>
<dbReference type="InterPro" id="IPR027417">
    <property type="entry name" value="P-loop_NTPase"/>
</dbReference>
<keyword evidence="3" id="KW-0238">DNA-binding</keyword>
<feature type="domain" description="ATP-dependent RecD2 DNA helicase SH3" evidence="6">
    <location>
        <begin position="576"/>
        <end position="646"/>
    </location>
</feature>
<feature type="domain" description="UvrD-like helicase C-terminal" evidence="4">
    <location>
        <begin position="663"/>
        <end position="710"/>
    </location>
</feature>
<keyword evidence="2 3" id="KW-0067">ATP-binding</keyword>
<dbReference type="Gene3D" id="2.30.30.940">
    <property type="match status" value="1"/>
</dbReference>
<dbReference type="InterPro" id="IPR029493">
    <property type="entry name" value="RecD2-like_HHH"/>
</dbReference>
<evidence type="ECO:0000259" key="5">
    <source>
        <dbReference type="Pfam" id="PF14490"/>
    </source>
</evidence>
<keyword evidence="9" id="KW-1185">Reference proteome</keyword>
<dbReference type="GO" id="GO:0043139">
    <property type="term" value="F:5'-3' DNA helicase activity"/>
    <property type="evidence" value="ECO:0007669"/>
    <property type="project" value="UniProtKB-UniRule"/>
</dbReference>
<evidence type="ECO:0000256" key="3">
    <source>
        <dbReference type="HAMAP-Rule" id="MF_01488"/>
    </source>
</evidence>
<dbReference type="InterPro" id="IPR027785">
    <property type="entry name" value="UvrD-like_helicase_C"/>
</dbReference>
<dbReference type="InterPro" id="IPR050534">
    <property type="entry name" value="Coronavir_polyprotein_1ab"/>
</dbReference>